<dbReference type="AlphaFoldDB" id="A0A7R9MKM0"/>
<reference evidence="2" key="1">
    <citation type="submission" date="2020-11" db="EMBL/GenBank/DDBJ databases">
        <authorList>
            <person name="Tran Van P."/>
        </authorList>
    </citation>
    <scope>NUCLEOTIDE SEQUENCE</scope>
</reference>
<name>A0A7R9MKM0_9ACAR</name>
<evidence type="ECO:0000313" key="2">
    <source>
        <dbReference type="EMBL" id="CAD7661994.1"/>
    </source>
</evidence>
<organism evidence="2">
    <name type="scientific">Oppiella nova</name>
    <dbReference type="NCBI Taxonomy" id="334625"/>
    <lineage>
        <taxon>Eukaryota</taxon>
        <taxon>Metazoa</taxon>
        <taxon>Ecdysozoa</taxon>
        <taxon>Arthropoda</taxon>
        <taxon>Chelicerata</taxon>
        <taxon>Arachnida</taxon>
        <taxon>Acari</taxon>
        <taxon>Acariformes</taxon>
        <taxon>Sarcoptiformes</taxon>
        <taxon>Oribatida</taxon>
        <taxon>Brachypylina</taxon>
        <taxon>Oppioidea</taxon>
        <taxon>Oppiidae</taxon>
        <taxon>Oppiella</taxon>
    </lineage>
</organism>
<feature type="compositionally biased region" description="Polar residues" evidence="1">
    <location>
        <begin position="129"/>
        <end position="144"/>
    </location>
</feature>
<dbReference type="OrthoDB" id="6515586at2759"/>
<proteinExistence type="predicted"/>
<dbReference type="Proteomes" id="UP000728032">
    <property type="component" value="Unassembled WGS sequence"/>
</dbReference>
<feature type="non-terminal residue" evidence="2">
    <location>
        <position position="214"/>
    </location>
</feature>
<evidence type="ECO:0000256" key="1">
    <source>
        <dbReference type="SAM" id="MobiDB-lite"/>
    </source>
</evidence>
<protein>
    <submittedName>
        <fullName evidence="2">Uncharacterized protein</fullName>
    </submittedName>
</protein>
<dbReference type="EMBL" id="OC940686">
    <property type="protein sequence ID" value="CAD7661994.1"/>
    <property type="molecule type" value="Genomic_DNA"/>
</dbReference>
<feature type="region of interest" description="Disordered" evidence="1">
    <location>
        <begin position="128"/>
        <end position="181"/>
    </location>
</feature>
<dbReference type="EMBL" id="CAJPVJ010025861">
    <property type="protein sequence ID" value="CAG2179130.1"/>
    <property type="molecule type" value="Genomic_DNA"/>
</dbReference>
<feature type="compositionally biased region" description="Polar residues" evidence="1">
    <location>
        <begin position="152"/>
        <end position="162"/>
    </location>
</feature>
<gene>
    <name evidence="2" type="ORF">ONB1V03_LOCUS18554</name>
</gene>
<sequence length="214" mass="24520">MVEHLIGVQSSSDPLSPQLSRQIIAQLMATVDLVKRALKSTTKMSLNERFQQLRQQNHNNRVMAHTVSQSNRQSLRQGSQKNRRLALQMANRPSVLAALRPNNNQRTQNTPNIQNQRSIKQRLGFKRFNNPTISPQLNRNQMQTNRRRKPINRTNLSLNLKATSGRPQRRRNPNTNANNQQNIVRRKGMRGNPNGAMARTQTFKATPNAMRSGF</sequence>
<accession>A0A7R9MKM0</accession>
<evidence type="ECO:0000313" key="3">
    <source>
        <dbReference type="Proteomes" id="UP000728032"/>
    </source>
</evidence>
<keyword evidence="3" id="KW-1185">Reference proteome</keyword>